<feature type="transmembrane region" description="Helical" evidence="6">
    <location>
        <begin position="163"/>
        <end position="188"/>
    </location>
</feature>
<dbReference type="PROSITE" id="PS50850">
    <property type="entry name" value="MFS"/>
    <property type="match status" value="1"/>
</dbReference>
<dbReference type="PANTHER" id="PTHR43791:SF36">
    <property type="entry name" value="TRANSPORTER, PUTATIVE (AFU_ORTHOLOGUE AFUA_6G08340)-RELATED"/>
    <property type="match status" value="1"/>
</dbReference>
<feature type="transmembrane region" description="Helical" evidence="6">
    <location>
        <begin position="200"/>
        <end position="220"/>
    </location>
</feature>
<dbReference type="Pfam" id="PF07690">
    <property type="entry name" value="MFS_1"/>
    <property type="match status" value="1"/>
</dbReference>
<dbReference type="InterPro" id="IPR036259">
    <property type="entry name" value="MFS_trans_sf"/>
</dbReference>
<proteinExistence type="predicted"/>
<feature type="transmembrane region" description="Helical" evidence="6">
    <location>
        <begin position="425"/>
        <end position="447"/>
    </location>
</feature>
<evidence type="ECO:0000256" key="5">
    <source>
        <dbReference type="ARBA" id="ARBA00023136"/>
    </source>
</evidence>
<dbReference type="AlphaFoldDB" id="A0A0J6YA79"/>
<dbReference type="InterPro" id="IPR020846">
    <property type="entry name" value="MFS_dom"/>
</dbReference>
<evidence type="ECO:0000313" key="9">
    <source>
        <dbReference type="Proteomes" id="UP000054565"/>
    </source>
</evidence>
<dbReference type="EMBL" id="DS028094">
    <property type="protein sequence ID" value="KMP03683.1"/>
    <property type="molecule type" value="Genomic_DNA"/>
</dbReference>
<evidence type="ECO:0000259" key="7">
    <source>
        <dbReference type="PROSITE" id="PS50850"/>
    </source>
</evidence>
<name>A0A0J6YA79_COCIT</name>
<sequence>MDDGRVELEGIDVGETNELAIEQYRAEIERKLVRRQDMVIMPQMVTLYLLAYLDRSNLGNAKLQGLVEDVLNGNDDDYGWAASIFYFGYVMFAIPFTLYGKRFHPSRFMFVCVLGWGVSASAAAGAFNFAGLASSRFCIGLFEAGFAPSAVFYFTLWYTRSEVAFRTSIFVGMAALSGAFGGLIAYGISLIKTHFARWRVLFLVEGLPTIIFAFVILFFLPDRPETANLFRNEEERAVSIERMNRGQASEGHNVLVKRHIVSGFTDWKVHACALVKMGHDAGLATISIFLPNILKSLGYTNTQAQYMTIGPYLVAWVVMLGVCFISDKRRTRGPFLIGATMVSIIGTALIVSFPAEENPQIALVGVFFMVAGIFPCIPLGIQWVTDNAGAESKKITAICILVVAGHCWSILASKSFPDREGPDYVRGYSIVLAFLGLSCIMSIVLSVRHRIENARRDKKYGKPNPIMPVDTAEKADKAPMFRYII</sequence>
<dbReference type="PANTHER" id="PTHR43791">
    <property type="entry name" value="PERMEASE-RELATED"/>
    <property type="match status" value="1"/>
</dbReference>
<dbReference type="GO" id="GO:0022857">
    <property type="term" value="F:transmembrane transporter activity"/>
    <property type="evidence" value="ECO:0007669"/>
    <property type="project" value="InterPro"/>
</dbReference>
<dbReference type="GO" id="GO:0016020">
    <property type="term" value="C:membrane"/>
    <property type="evidence" value="ECO:0007669"/>
    <property type="project" value="UniProtKB-SubCell"/>
</dbReference>
<evidence type="ECO:0000256" key="6">
    <source>
        <dbReference type="SAM" id="Phobius"/>
    </source>
</evidence>
<feature type="domain" description="Major facilitator superfamily (MFS) profile" evidence="7">
    <location>
        <begin position="40"/>
        <end position="485"/>
    </location>
</feature>
<feature type="transmembrane region" description="Helical" evidence="6">
    <location>
        <begin position="304"/>
        <end position="323"/>
    </location>
</feature>
<feature type="transmembrane region" description="Helical" evidence="6">
    <location>
        <begin position="361"/>
        <end position="383"/>
    </location>
</feature>
<dbReference type="Proteomes" id="UP000054565">
    <property type="component" value="Unassembled WGS sequence"/>
</dbReference>
<dbReference type="Gene3D" id="1.20.1250.20">
    <property type="entry name" value="MFS general substrate transporter like domains"/>
    <property type="match status" value="2"/>
</dbReference>
<evidence type="ECO:0000313" key="8">
    <source>
        <dbReference type="EMBL" id="KMP03683.1"/>
    </source>
</evidence>
<keyword evidence="3 6" id="KW-0812">Transmembrane</keyword>
<gene>
    <name evidence="8" type="ORF">CIRG_03375</name>
</gene>
<dbReference type="SUPFAM" id="SSF103473">
    <property type="entry name" value="MFS general substrate transporter"/>
    <property type="match status" value="1"/>
</dbReference>
<dbReference type="FunFam" id="1.20.1250.20:FF:000013">
    <property type="entry name" value="MFS general substrate transporter"/>
    <property type="match status" value="1"/>
</dbReference>
<keyword evidence="4 6" id="KW-1133">Transmembrane helix</keyword>
<protein>
    <submittedName>
        <fullName evidence="8">Transporter protein</fullName>
    </submittedName>
</protein>
<evidence type="ECO:0000256" key="4">
    <source>
        <dbReference type="ARBA" id="ARBA00022989"/>
    </source>
</evidence>
<evidence type="ECO:0000256" key="2">
    <source>
        <dbReference type="ARBA" id="ARBA00022448"/>
    </source>
</evidence>
<feature type="transmembrane region" description="Helical" evidence="6">
    <location>
        <begin position="78"/>
        <end position="96"/>
    </location>
</feature>
<keyword evidence="2" id="KW-0813">Transport</keyword>
<keyword evidence="5 6" id="KW-0472">Membrane</keyword>
<feature type="transmembrane region" description="Helical" evidence="6">
    <location>
        <begin position="395"/>
        <end position="413"/>
    </location>
</feature>
<feature type="transmembrane region" description="Helical" evidence="6">
    <location>
        <begin position="335"/>
        <end position="355"/>
    </location>
</feature>
<accession>A0A0J6YA79</accession>
<feature type="transmembrane region" description="Helical" evidence="6">
    <location>
        <begin position="108"/>
        <end position="127"/>
    </location>
</feature>
<comment type="subcellular location">
    <subcellularLocation>
        <location evidence="1">Membrane</location>
        <topology evidence="1">Multi-pass membrane protein</topology>
    </subcellularLocation>
</comment>
<reference evidence="9" key="1">
    <citation type="journal article" date="2010" name="Genome Res.">
        <title>Population genomic sequencing of Coccidioides fungi reveals recent hybridization and transposon control.</title>
        <authorList>
            <person name="Neafsey D.E."/>
            <person name="Barker B.M."/>
            <person name="Sharpton T.J."/>
            <person name="Stajich J.E."/>
            <person name="Park D.J."/>
            <person name="Whiston E."/>
            <person name="Hung C.-Y."/>
            <person name="McMahan C."/>
            <person name="White J."/>
            <person name="Sykes S."/>
            <person name="Heiman D."/>
            <person name="Young S."/>
            <person name="Zeng Q."/>
            <person name="Abouelleil A."/>
            <person name="Aftuck L."/>
            <person name="Bessette D."/>
            <person name="Brown A."/>
            <person name="FitzGerald M."/>
            <person name="Lui A."/>
            <person name="Macdonald J.P."/>
            <person name="Priest M."/>
            <person name="Orbach M.J."/>
            <person name="Galgiani J.N."/>
            <person name="Kirkland T.N."/>
            <person name="Cole G.T."/>
            <person name="Birren B.W."/>
            <person name="Henn M.R."/>
            <person name="Taylor J.W."/>
            <person name="Rounsley S.D."/>
        </authorList>
    </citation>
    <scope>NUCLEOTIDE SEQUENCE [LARGE SCALE GENOMIC DNA]</scope>
    <source>
        <strain evidence="9">RMSCC 2394</strain>
    </source>
</reference>
<dbReference type="OrthoDB" id="2985014at2759"/>
<dbReference type="FunFam" id="1.20.1250.20:FF:000018">
    <property type="entry name" value="MFS transporter permease"/>
    <property type="match status" value="1"/>
</dbReference>
<organism evidence="8 9">
    <name type="scientific">Coccidioides immitis RMSCC 2394</name>
    <dbReference type="NCBI Taxonomy" id="404692"/>
    <lineage>
        <taxon>Eukaryota</taxon>
        <taxon>Fungi</taxon>
        <taxon>Dikarya</taxon>
        <taxon>Ascomycota</taxon>
        <taxon>Pezizomycotina</taxon>
        <taxon>Eurotiomycetes</taxon>
        <taxon>Eurotiomycetidae</taxon>
        <taxon>Onygenales</taxon>
        <taxon>Onygenaceae</taxon>
        <taxon>Coccidioides</taxon>
    </lineage>
</organism>
<evidence type="ECO:0000256" key="1">
    <source>
        <dbReference type="ARBA" id="ARBA00004141"/>
    </source>
</evidence>
<evidence type="ECO:0000256" key="3">
    <source>
        <dbReference type="ARBA" id="ARBA00022692"/>
    </source>
</evidence>
<dbReference type="InterPro" id="IPR011701">
    <property type="entry name" value="MFS"/>
</dbReference>